<keyword evidence="5" id="KW-1185">Reference proteome</keyword>
<comment type="caution">
    <text evidence="4">The sequence shown here is derived from an EMBL/GenBank/DDBJ whole genome shotgun (WGS) entry which is preliminary data.</text>
</comment>
<keyword evidence="3" id="KW-0732">Signal</keyword>
<dbReference type="SUPFAM" id="SSF47576">
    <property type="entry name" value="Calponin-homology domain, CH-domain"/>
    <property type="match status" value="1"/>
</dbReference>
<dbReference type="InterPro" id="IPR039959">
    <property type="entry name" value="Fimbrin/Plastin"/>
</dbReference>
<dbReference type="EMBL" id="BMAC01000205">
    <property type="protein sequence ID" value="GFP89985.1"/>
    <property type="molecule type" value="Genomic_DNA"/>
</dbReference>
<dbReference type="GO" id="GO:0005884">
    <property type="term" value="C:actin filament"/>
    <property type="evidence" value="ECO:0007669"/>
    <property type="project" value="TreeGrafter"/>
</dbReference>
<dbReference type="Proteomes" id="UP000653305">
    <property type="component" value="Unassembled WGS sequence"/>
</dbReference>
<sequence>MWSRMMMLVRSALIECVWPTNGSGTSHGDWGQPALFVSGFQLSSSLFEEWQLFHNGPPPGNAKLDFPSPESVRYLGVEVFFIARDADIVGLFDIGLGAPCLDSESSFETLSTAFVWHLQIQLLADLNLRKTPHLVELVEDNYDVEELMGLAPEKVLLKWMNFHLKKAGYKKTVSKFSFDVKVEIILQRMSFIHSVDVTAGETELLAQEDSVVNLID</sequence>
<dbReference type="OrthoDB" id="1747051at2759"/>
<feature type="chain" id="PRO_5032556376" evidence="3">
    <location>
        <begin position="23"/>
        <end position="216"/>
    </location>
</feature>
<organism evidence="4 5">
    <name type="scientific">Phtheirospermum japonicum</name>
    <dbReference type="NCBI Taxonomy" id="374723"/>
    <lineage>
        <taxon>Eukaryota</taxon>
        <taxon>Viridiplantae</taxon>
        <taxon>Streptophyta</taxon>
        <taxon>Embryophyta</taxon>
        <taxon>Tracheophyta</taxon>
        <taxon>Spermatophyta</taxon>
        <taxon>Magnoliopsida</taxon>
        <taxon>eudicotyledons</taxon>
        <taxon>Gunneridae</taxon>
        <taxon>Pentapetalae</taxon>
        <taxon>asterids</taxon>
        <taxon>lamiids</taxon>
        <taxon>Lamiales</taxon>
        <taxon>Orobanchaceae</taxon>
        <taxon>Orobanchaceae incertae sedis</taxon>
        <taxon>Phtheirospermum</taxon>
    </lineage>
</organism>
<keyword evidence="2" id="KW-0009">Actin-binding</keyword>
<accession>A0A830C3Q9</accession>
<evidence type="ECO:0000256" key="2">
    <source>
        <dbReference type="ARBA" id="ARBA00023203"/>
    </source>
</evidence>
<dbReference type="Gene3D" id="1.10.418.10">
    <property type="entry name" value="Calponin-like domain"/>
    <property type="match status" value="1"/>
</dbReference>
<dbReference type="InterPro" id="IPR036872">
    <property type="entry name" value="CH_dom_sf"/>
</dbReference>
<evidence type="ECO:0000313" key="5">
    <source>
        <dbReference type="Proteomes" id="UP000653305"/>
    </source>
</evidence>
<evidence type="ECO:0000256" key="1">
    <source>
        <dbReference type="ARBA" id="ARBA00022737"/>
    </source>
</evidence>
<dbReference type="AlphaFoldDB" id="A0A830C3Q9"/>
<dbReference type="GO" id="GO:0005737">
    <property type="term" value="C:cytoplasm"/>
    <property type="evidence" value="ECO:0007669"/>
    <property type="project" value="TreeGrafter"/>
</dbReference>
<protein>
    <submittedName>
        <fullName evidence="4">Fimbrin-4</fullName>
    </submittedName>
</protein>
<dbReference type="GO" id="GO:0051015">
    <property type="term" value="F:actin filament binding"/>
    <property type="evidence" value="ECO:0007669"/>
    <property type="project" value="InterPro"/>
</dbReference>
<dbReference type="PANTHER" id="PTHR19961:SF62">
    <property type="entry name" value="FIMBRIN-1"/>
    <property type="match status" value="1"/>
</dbReference>
<dbReference type="GO" id="GO:0051639">
    <property type="term" value="P:actin filament network formation"/>
    <property type="evidence" value="ECO:0007669"/>
    <property type="project" value="TreeGrafter"/>
</dbReference>
<name>A0A830C3Q9_9LAMI</name>
<evidence type="ECO:0000256" key="3">
    <source>
        <dbReference type="SAM" id="SignalP"/>
    </source>
</evidence>
<evidence type="ECO:0000313" key="4">
    <source>
        <dbReference type="EMBL" id="GFP89985.1"/>
    </source>
</evidence>
<proteinExistence type="predicted"/>
<dbReference type="PANTHER" id="PTHR19961">
    <property type="entry name" value="FIMBRIN/PLASTIN"/>
    <property type="match status" value="1"/>
</dbReference>
<keyword evidence="1" id="KW-0677">Repeat</keyword>
<dbReference type="GO" id="GO:0032432">
    <property type="term" value="C:actin filament bundle"/>
    <property type="evidence" value="ECO:0007669"/>
    <property type="project" value="TreeGrafter"/>
</dbReference>
<reference evidence="4" key="1">
    <citation type="submission" date="2020-07" db="EMBL/GenBank/DDBJ databases">
        <title>Ethylene signaling mediates host invasion by parasitic plants.</title>
        <authorList>
            <person name="Yoshida S."/>
        </authorList>
    </citation>
    <scope>NUCLEOTIDE SEQUENCE</scope>
    <source>
        <strain evidence="4">Okayama</strain>
    </source>
</reference>
<dbReference type="GO" id="GO:0051017">
    <property type="term" value="P:actin filament bundle assembly"/>
    <property type="evidence" value="ECO:0007669"/>
    <property type="project" value="InterPro"/>
</dbReference>
<gene>
    <name evidence="4" type="ORF">PHJA_001142300</name>
</gene>
<feature type="signal peptide" evidence="3">
    <location>
        <begin position="1"/>
        <end position="22"/>
    </location>
</feature>